<dbReference type="EMBL" id="CAJVQC010111446">
    <property type="protein sequence ID" value="CAG8835260.1"/>
    <property type="molecule type" value="Genomic_DNA"/>
</dbReference>
<keyword evidence="2" id="KW-1185">Reference proteome</keyword>
<feature type="non-terminal residue" evidence="1">
    <location>
        <position position="1"/>
    </location>
</feature>
<proteinExistence type="predicted"/>
<evidence type="ECO:0000313" key="2">
    <source>
        <dbReference type="Proteomes" id="UP000789920"/>
    </source>
</evidence>
<feature type="non-terminal residue" evidence="1">
    <location>
        <position position="165"/>
    </location>
</feature>
<accession>A0ACA9SC84</accession>
<protein>
    <submittedName>
        <fullName evidence="1">28261_t:CDS:1</fullName>
    </submittedName>
</protein>
<gene>
    <name evidence="1" type="ORF">RPERSI_LOCUS29483</name>
</gene>
<sequence length="165" mass="18812">LTPNTTKCTNFTYTESTNNTQLQPYAIDIQFYDDGTTLIHLVRNNNSEHCFDSILRIRIIHLNLSVTEINVTEIDNLKLDPVNYCLFYNKITGKIVNPISIRPLRQQFILVSYLKNGEEWGAVLNWKGESLSDVNGNLSVLINNTIRIIGFEDITLFTSLATVDE</sequence>
<dbReference type="Proteomes" id="UP000789920">
    <property type="component" value="Unassembled WGS sequence"/>
</dbReference>
<comment type="caution">
    <text evidence="1">The sequence shown here is derived from an EMBL/GenBank/DDBJ whole genome shotgun (WGS) entry which is preliminary data.</text>
</comment>
<evidence type="ECO:0000313" key="1">
    <source>
        <dbReference type="EMBL" id="CAG8835260.1"/>
    </source>
</evidence>
<name>A0ACA9SC84_9GLOM</name>
<organism evidence="1 2">
    <name type="scientific">Racocetra persica</name>
    <dbReference type="NCBI Taxonomy" id="160502"/>
    <lineage>
        <taxon>Eukaryota</taxon>
        <taxon>Fungi</taxon>
        <taxon>Fungi incertae sedis</taxon>
        <taxon>Mucoromycota</taxon>
        <taxon>Glomeromycotina</taxon>
        <taxon>Glomeromycetes</taxon>
        <taxon>Diversisporales</taxon>
        <taxon>Gigasporaceae</taxon>
        <taxon>Racocetra</taxon>
    </lineage>
</organism>
<reference evidence="1" key="1">
    <citation type="submission" date="2021-06" db="EMBL/GenBank/DDBJ databases">
        <authorList>
            <person name="Kallberg Y."/>
            <person name="Tangrot J."/>
            <person name="Rosling A."/>
        </authorList>
    </citation>
    <scope>NUCLEOTIDE SEQUENCE</scope>
    <source>
        <strain evidence="1">MA461A</strain>
    </source>
</reference>